<protein>
    <recommendedName>
        <fullName evidence="3">F-box domain-containing protein</fullName>
    </recommendedName>
</protein>
<proteinExistence type="predicted"/>
<sequence>MSACSLPGLPTEIICKIFRSAPDFSVIAALAKTARVFYYIWRKHAGSIYKAVAPRAISNLAIAERLADEQGIVEAMEQPHGGSNKSIVRIKRLLSNMRCASAASAEWVDFCAIHKWREDQSPMTSSEMLRFQHAFYSVWAIGFIGHSSREDRDRALEYVDERSPREMFSLNEFSDWTFFSKNEFEPVNLDFKDDNWHTGREVVSMGWSSYKARGFDFVLRPQPTPEDWVAFFDHTQAWVDEVPADKC</sequence>
<reference evidence="1" key="1">
    <citation type="journal article" date="2020" name="Stud. Mycol.">
        <title>101 Dothideomycetes genomes: a test case for predicting lifestyles and emergence of pathogens.</title>
        <authorList>
            <person name="Haridas S."/>
            <person name="Albert R."/>
            <person name="Binder M."/>
            <person name="Bloem J."/>
            <person name="Labutti K."/>
            <person name="Salamov A."/>
            <person name="Andreopoulos B."/>
            <person name="Baker S."/>
            <person name="Barry K."/>
            <person name="Bills G."/>
            <person name="Bluhm B."/>
            <person name="Cannon C."/>
            <person name="Castanera R."/>
            <person name="Culley D."/>
            <person name="Daum C."/>
            <person name="Ezra D."/>
            <person name="Gonzalez J."/>
            <person name="Henrissat B."/>
            <person name="Kuo A."/>
            <person name="Liang C."/>
            <person name="Lipzen A."/>
            <person name="Lutzoni F."/>
            <person name="Magnuson J."/>
            <person name="Mondo S."/>
            <person name="Nolan M."/>
            <person name="Ohm R."/>
            <person name="Pangilinan J."/>
            <person name="Park H.-J."/>
            <person name="Ramirez L."/>
            <person name="Alfaro M."/>
            <person name="Sun H."/>
            <person name="Tritt A."/>
            <person name="Yoshinaga Y."/>
            <person name="Zwiers L.-H."/>
            <person name="Turgeon B."/>
            <person name="Goodwin S."/>
            <person name="Spatafora J."/>
            <person name="Crous P."/>
            <person name="Grigoriev I."/>
        </authorList>
    </citation>
    <scope>NUCLEOTIDE SEQUENCE</scope>
    <source>
        <strain evidence="1">CBS 115976</strain>
    </source>
</reference>
<keyword evidence="2" id="KW-1185">Reference proteome</keyword>
<gene>
    <name evidence="1" type="ORF">BT63DRAFT_290565</name>
</gene>
<dbReference type="OrthoDB" id="5365320at2759"/>
<dbReference type="EMBL" id="MU004237">
    <property type="protein sequence ID" value="KAF2667355.1"/>
    <property type="molecule type" value="Genomic_DNA"/>
</dbReference>
<name>A0A6A6U504_9PEZI</name>
<evidence type="ECO:0000313" key="1">
    <source>
        <dbReference type="EMBL" id="KAF2667355.1"/>
    </source>
</evidence>
<evidence type="ECO:0008006" key="3">
    <source>
        <dbReference type="Google" id="ProtNLM"/>
    </source>
</evidence>
<organism evidence="1 2">
    <name type="scientific">Microthyrium microscopicum</name>
    <dbReference type="NCBI Taxonomy" id="703497"/>
    <lineage>
        <taxon>Eukaryota</taxon>
        <taxon>Fungi</taxon>
        <taxon>Dikarya</taxon>
        <taxon>Ascomycota</taxon>
        <taxon>Pezizomycotina</taxon>
        <taxon>Dothideomycetes</taxon>
        <taxon>Dothideomycetes incertae sedis</taxon>
        <taxon>Microthyriales</taxon>
        <taxon>Microthyriaceae</taxon>
        <taxon>Microthyrium</taxon>
    </lineage>
</organism>
<accession>A0A6A6U504</accession>
<dbReference type="Proteomes" id="UP000799302">
    <property type="component" value="Unassembled WGS sequence"/>
</dbReference>
<evidence type="ECO:0000313" key="2">
    <source>
        <dbReference type="Proteomes" id="UP000799302"/>
    </source>
</evidence>
<dbReference type="AlphaFoldDB" id="A0A6A6U504"/>